<evidence type="ECO:0000256" key="1">
    <source>
        <dbReference type="ARBA" id="ARBA00001968"/>
    </source>
</evidence>
<evidence type="ECO:0000313" key="5">
    <source>
        <dbReference type="Proteomes" id="UP000821853"/>
    </source>
</evidence>
<reference evidence="4 5" key="1">
    <citation type="journal article" date="2020" name="Cell">
        <title>Large-Scale Comparative Analyses of Tick Genomes Elucidate Their Genetic Diversity and Vector Capacities.</title>
        <authorList>
            <consortium name="Tick Genome and Microbiome Consortium (TIGMIC)"/>
            <person name="Jia N."/>
            <person name="Wang J."/>
            <person name="Shi W."/>
            <person name="Du L."/>
            <person name="Sun Y."/>
            <person name="Zhan W."/>
            <person name="Jiang J.F."/>
            <person name="Wang Q."/>
            <person name="Zhang B."/>
            <person name="Ji P."/>
            <person name="Bell-Sakyi L."/>
            <person name="Cui X.M."/>
            <person name="Yuan T.T."/>
            <person name="Jiang B.G."/>
            <person name="Yang W.F."/>
            <person name="Lam T.T."/>
            <person name="Chang Q.C."/>
            <person name="Ding S.J."/>
            <person name="Wang X.J."/>
            <person name="Zhu J.G."/>
            <person name="Ruan X.D."/>
            <person name="Zhao L."/>
            <person name="Wei J.T."/>
            <person name="Ye R.Z."/>
            <person name="Que T.C."/>
            <person name="Du C.H."/>
            <person name="Zhou Y.H."/>
            <person name="Cheng J.X."/>
            <person name="Dai P.F."/>
            <person name="Guo W.B."/>
            <person name="Han X.H."/>
            <person name="Huang E.J."/>
            <person name="Li L.F."/>
            <person name="Wei W."/>
            <person name="Gao Y.C."/>
            <person name="Liu J.Z."/>
            <person name="Shao H.Z."/>
            <person name="Wang X."/>
            <person name="Wang C.C."/>
            <person name="Yang T.C."/>
            <person name="Huo Q.B."/>
            <person name="Li W."/>
            <person name="Chen H.Y."/>
            <person name="Chen S.E."/>
            <person name="Zhou L.G."/>
            <person name="Ni X.B."/>
            <person name="Tian J.H."/>
            <person name="Sheng Y."/>
            <person name="Liu T."/>
            <person name="Pan Y.S."/>
            <person name="Xia L.Y."/>
            <person name="Li J."/>
            <person name="Zhao F."/>
            <person name="Cao W.C."/>
        </authorList>
    </citation>
    <scope>NUCLEOTIDE SEQUENCE [LARGE SCALE GENOMIC DNA]</scope>
    <source>
        <strain evidence="4">HaeL-2018</strain>
    </source>
</reference>
<dbReference type="EMBL" id="JABSTR010000007">
    <property type="protein sequence ID" value="KAH9375806.1"/>
    <property type="molecule type" value="Genomic_DNA"/>
</dbReference>
<protein>
    <recommendedName>
        <fullName evidence="3">DDE Tnp4 domain-containing protein</fullName>
    </recommendedName>
</protein>
<dbReference type="Proteomes" id="UP000821853">
    <property type="component" value="Chromosome 5"/>
</dbReference>
<sequence length="109" mass="12681">MAPVFFSWKQRFNKYHRQQRVAIENCFGLLKQRFRRLYLVDARTIMQCCRIVMGAGMLHNLCNSDRDFIEELAALPAHDDVGNDEAPSESDANAAQCETRRRHIAQHQC</sequence>
<dbReference type="AlphaFoldDB" id="A0A9J6GBP5"/>
<dbReference type="InterPro" id="IPR027806">
    <property type="entry name" value="HARBI1_dom"/>
</dbReference>
<accession>A0A9J6GBP5</accession>
<feature type="domain" description="DDE Tnp4" evidence="3">
    <location>
        <begin position="10"/>
        <end position="60"/>
    </location>
</feature>
<dbReference type="GO" id="GO:0046872">
    <property type="term" value="F:metal ion binding"/>
    <property type="evidence" value="ECO:0007669"/>
    <property type="project" value="UniProtKB-KW"/>
</dbReference>
<comment type="cofactor">
    <cofactor evidence="1">
        <name>a divalent metal cation</name>
        <dbReference type="ChEBI" id="CHEBI:60240"/>
    </cofactor>
</comment>
<comment type="caution">
    <text evidence="4">The sequence shown here is derived from an EMBL/GenBank/DDBJ whole genome shotgun (WGS) entry which is preliminary data.</text>
</comment>
<evidence type="ECO:0000259" key="3">
    <source>
        <dbReference type="Pfam" id="PF13359"/>
    </source>
</evidence>
<keyword evidence="2" id="KW-0479">Metal-binding</keyword>
<gene>
    <name evidence="4" type="ORF">HPB48_009862</name>
</gene>
<proteinExistence type="predicted"/>
<evidence type="ECO:0000313" key="4">
    <source>
        <dbReference type="EMBL" id="KAH9375806.1"/>
    </source>
</evidence>
<evidence type="ECO:0000256" key="2">
    <source>
        <dbReference type="ARBA" id="ARBA00022723"/>
    </source>
</evidence>
<dbReference type="OrthoDB" id="6773865at2759"/>
<organism evidence="4 5">
    <name type="scientific">Haemaphysalis longicornis</name>
    <name type="common">Bush tick</name>
    <dbReference type="NCBI Taxonomy" id="44386"/>
    <lineage>
        <taxon>Eukaryota</taxon>
        <taxon>Metazoa</taxon>
        <taxon>Ecdysozoa</taxon>
        <taxon>Arthropoda</taxon>
        <taxon>Chelicerata</taxon>
        <taxon>Arachnida</taxon>
        <taxon>Acari</taxon>
        <taxon>Parasitiformes</taxon>
        <taxon>Ixodida</taxon>
        <taxon>Ixodoidea</taxon>
        <taxon>Ixodidae</taxon>
        <taxon>Haemaphysalinae</taxon>
        <taxon>Haemaphysalis</taxon>
    </lineage>
</organism>
<dbReference type="Pfam" id="PF13359">
    <property type="entry name" value="DDE_Tnp_4"/>
    <property type="match status" value="1"/>
</dbReference>
<dbReference type="OMA" id="ARTIMQC"/>
<name>A0A9J6GBP5_HAELO</name>
<keyword evidence="5" id="KW-1185">Reference proteome</keyword>
<dbReference type="VEuPathDB" id="VectorBase:HLOH_053091"/>